<keyword evidence="2" id="KW-1185">Reference proteome</keyword>
<comment type="caution">
    <text evidence="1">The sequence shown here is derived from an EMBL/GenBank/DDBJ whole genome shotgun (WGS) entry which is preliminary data.</text>
</comment>
<evidence type="ECO:0000313" key="2">
    <source>
        <dbReference type="Proteomes" id="UP001064048"/>
    </source>
</evidence>
<sequence length="657" mass="77735">MDTQTESQGNDLEIMRKKEDEHFRLQRQFRVIQMDRLNRTMGVHPQFRRQDLLLKTLKKEYINLNTDLKRGSLGDSPLLAAIVTTRKFVDHARSTRCQRGVTRGPPVENEWTPKVEAVLVGCRIARSGAHKKNDKRMKAELRRTLLLRMKTEQQCEGGSTMMAQLDGLLQRDHRDLQELKNRAVASRGAIKERRLASERRLVATENKLEAANLRFNAVQCENKRIREQIEHMLQDRAIFNKDWSKMMTALKTGKKFLTDLFESSTVAYDQRDEWCTKLKSMTEKGRMDQMLQVQEMRDLQKAFDHEMKMYNFLAKKGVMRVNRRQERREEERKRALEEKWQKDLDYHINILHDIHDYTKELNPDRIIHAFQKVEQENFSMYKLMMEYCVENEVLTRQVNRIRQEIADRKDQNESQEVKRQQKLQTLAEELEDLRTRNELLRSRKREKDQLVDGTMDKIHDIFNIRPKNPKKSKPFKLETRDMLMPYEVDNQEEEDMVECVEESDEERMLNLSLEPFQNLLGEKQPSLQQLGLTLCLINDRVKELVEIVYYYERCVQKKEKSTSRLKKYTVHTDHRDPCFMAPPVHLLVPADPCPACTEARWLSKVSDTQEFPLSRSEALTALHALNAEPAYERSDRVHALTDCRLPASRLVLAKRYM</sequence>
<dbReference type="EMBL" id="CM046125">
    <property type="protein sequence ID" value="KAI8422900.1"/>
    <property type="molecule type" value="Genomic_DNA"/>
</dbReference>
<gene>
    <name evidence="1" type="ORF">MSG28_014012</name>
</gene>
<accession>A0ACC0JFI6</accession>
<reference evidence="1 2" key="1">
    <citation type="journal article" date="2022" name="Genome Biol. Evol.">
        <title>The Spruce Budworm Genome: Reconstructing the Evolutionary History of Antifreeze Proteins.</title>
        <authorList>
            <person name="Beliveau C."/>
            <person name="Gagne P."/>
            <person name="Picq S."/>
            <person name="Vernygora O."/>
            <person name="Keeling C.I."/>
            <person name="Pinkney K."/>
            <person name="Doucet D."/>
            <person name="Wen F."/>
            <person name="Johnston J.S."/>
            <person name="Maaroufi H."/>
            <person name="Boyle B."/>
            <person name="Laroche J."/>
            <person name="Dewar K."/>
            <person name="Juretic N."/>
            <person name="Blackburn G."/>
            <person name="Nisole A."/>
            <person name="Brunet B."/>
            <person name="Brandao M."/>
            <person name="Lumley L."/>
            <person name="Duan J."/>
            <person name="Quan G."/>
            <person name="Lucarotti C.J."/>
            <person name="Roe A.D."/>
            <person name="Sperling F.A.H."/>
            <person name="Levesque R.C."/>
            <person name="Cusson M."/>
        </authorList>
    </citation>
    <scope>NUCLEOTIDE SEQUENCE [LARGE SCALE GENOMIC DNA]</scope>
    <source>
        <strain evidence="1">Glfc:IPQL:Cfum</strain>
    </source>
</reference>
<name>A0ACC0JFI6_CHOFU</name>
<protein>
    <submittedName>
        <fullName evidence="1">Uncharacterized protein</fullName>
    </submittedName>
</protein>
<dbReference type="Proteomes" id="UP001064048">
    <property type="component" value="Chromosome 25"/>
</dbReference>
<proteinExistence type="predicted"/>
<evidence type="ECO:0000313" key="1">
    <source>
        <dbReference type="EMBL" id="KAI8422900.1"/>
    </source>
</evidence>
<organism evidence="1 2">
    <name type="scientific">Choristoneura fumiferana</name>
    <name type="common">Spruce budworm moth</name>
    <name type="synonym">Archips fumiferana</name>
    <dbReference type="NCBI Taxonomy" id="7141"/>
    <lineage>
        <taxon>Eukaryota</taxon>
        <taxon>Metazoa</taxon>
        <taxon>Ecdysozoa</taxon>
        <taxon>Arthropoda</taxon>
        <taxon>Hexapoda</taxon>
        <taxon>Insecta</taxon>
        <taxon>Pterygota</taxon>
        <taxon>Neoptera</taxon>
        <taxon>Endopterygota</taxon>
        <taxon>Lepidoptera</taxon>
        <taxon>Glossata</taxon>
        <taxon>Ditrysia</taxon>
        <taxon>Tortricoidea</taxon>
        <taxon>Tortricidae</taxon>
        <taxon>Tortricinae</taxon>
        <taxon>Choristoneura</taxon>
    </lineage>
</organism>